<gene>
    <name evidence="1" type="ORF">K435DRAFT_850775</name>
</gene>
<dbReference type="Proteomes" id="UP000297245">
    <property type="component" value="Unassembled WGS sequence"/>
</dbReference>
<evidence type="ECO:0000313" key="1">
    <source>
        <dbReference type="EMBL" id="THV04513.1"/>
    </source>
</evidence>
<accession>A0A4S8MNH5</accession>
<name>A0A4S8MNH5_DENBC</name>
<proteinExistence type="predicted"/>
<dbReference type="EMBL" id="ML179055">
    <property type="protein sequence ID" value="THV04513.1"/>
    <property type="molecule type" value="Genomic_DNA"/>
</dbReference>
<sequence length="139" mass="15021">MELSTTSSLVSYGLSSLAAPQVDGMAVEPNNSSLLSTHASFCVYSVPELLCMIVKECDYTSLINFAAASDHARETVDYSTDAMILGSLPLLMSGLYIPDDHILMIAVPLLYDAAWHFWTTTFDGIAVSWGQGLPVRLLA</sequence>
<organism evidence="1 2">
    <name type="scientific">Dendrothele bispora (strain CBS 962.96)</name>
    <dbReference type="NCBI Taxonomy" id="1314807"/>
    <lineage>
        <taxon>Eukaryota</taxon>
        <taxon>Fungi</taxon>
        <taxon>Dikarya</taxon>
        <taxon>Basidiomycota</taxon>
        <taxon>Agaricomycotina</taxon>
        <taxon>Agaricomycetes</taxon>
        <taxon>Agaricomycetidae</taxon>
        <taxon>Agaricales</taxon>
        <taxon>Agaricales incertae sedis</taxon>
        <taxon>Dendrothele</taxon>
    </lineage>
</organism>
<evidence type="ECO:0000313" key="2">
    <source>
        <dbReference type="Proteomes" id="UP000297245"/>
    </source>
</evidence>
<keyword evidence="2" id="KW-1185">Reference proteome</keyword>
<dbReference type="AlphaFoldDB" id="A0A4S8MNH5"/>
<reference evidence="1 2" key="1">
    <citation type="journal article" date="2019" name="Nat. Ecol. Evol.">
        <title>Megaphylogeny resolves global patterns of mushroom evolution.</title>
        <authorList>
            <person name="Varga T."/>
            <person name="Krizsan K."/>
            <person name="Foldi C."/>
            <person name="Dima B."/>
            <person name="Sanchez-Garcia M."/>
            <person name="Sanchez-Ramirez S."/>
            <person name="Szollosi G.J."/>
            <person name="Szarkandi J.G."/>
            <person name="Papp V."/>
            <person name="Albert L."/>
            <person name="Andreopoulos W."/>
            <person name="Angelini C."/>
            <person name="Antonin V."/>
            <person name="Barry K.W."/>
            <person name="Bougher N.L."/>
            <person name="Buchanan P."/>
            <person name="Buyck B."/>
            <person name="Bense V."/>
            <person name="Catcheside P."/>
            <person name="Chovatia M."/>
            <person name="Cooper J."/>
            <person name="Damon W."/>
            <person name="Desjardin D."/>
            <person name="Finy P."/>
            <person name="Geml J."/>
            <person name="Haridas S."/>
            <person name="Hughes K."/>
            <person name="Justo A."/>
            <person name="Karasinski D."/>
            <person name="Kautmanova I."/>
            <person name="Kiss B."/>
            <person name="Kocsube S."/>
            <person name="Kotiranta H."/>
            <person name="LaButti K.M."/>
            <person name="Lechner B.E."/>
            <person name="Liimatainen K."/>
            <person name="Lipzen A."/>
            <person name="Lukacs Z."/>
            <person name="Mihaltcheva S."/>
            <person name="Morgado L.N."/>
            <person name="Niskanen T."/>
            <person name="Noordeloos M.E."/>
            <person name="Ohm R.A."/>
            <person name="Ortiz-Santana B."/>
            <person name="Ovrebo C."/>
            <person name="Racz N."/>
            <person name="Riley R."/>
            <person name="Savchenko A."/>
            <person name="Shiryaev A."/>
            <person name="Soop K."/>
            <person name="Spirin V."/>
            <person name="Szebenyi C."/>
            <person name="Tomsovsky M."/>
            <person name="Tulloss R.E."/>
            <person name="Uehling J."/>
            <person name="Grigoriev I.V."/>
            <person name="Vagvolgyi C."/>
            <person name="Papp T."/>
            <person name="Martin F.M."/>
            <person name="Miettinen O."/>
            <person name="Hibbett D.S."/>
            <person name="Nagy L.G."/>
        </authorList>
    </citation>
    <scope>NUCLEOTIDE SEQUENCE [LARGE SCALE GENOMIC DNA]</scope>
    <source>
        <strain evidence="1 2">CBS 962.96</strain>
    </source>
</reference>
<protein>
    <submittedName>
        <fullName evidence="1">Uncharacterized protein</fullName>
    </submittedName>
</protein>